<evidence type="ECO:0000313" key="3">
    <source>
        <dbReference type="Proteomes" id="UP000271162"/>
    </source>
</evidence>
<proteinExistence type="predicted"/>
<accession>A0A0N4XMA5</accession>
<reference evidence="4" key="1">
    <citation type="submission" date="2017-02" db="UniProtKB">
        <authorList>
            <consortium name="WormBaseParasite"/>
        </authorList>
    </citation>
    <scope>IDENTIFICATION</scope>
</reference>
<keyword evidence="1" id="KW-0472">Membrane</keyword>
<dbReference type="AlphaFoldDB" id="A0A0N4XMA5"/>
<keyword evidence="3" id="KW-1185">Reference proteome</keyword>
<evidence type="ECO:0000313" key="2">
    <source>
        <dbReference type="EMBL" id="VDL67247.1"/>
    </source>
</evidence>
<reference evidence="2 3" key="2">
    <citation type="submission" date="2018-11" db="EMBL/GenBank/DDBJ databases">
        <authorList>
            <consortium name="Pathogen Informatics"/>
        </authorList>
    </citation>
    <scope>NUCLEOTIDE SEQUENCE [LARGE SCALE GENOMIC DNA]</scope>
</reference>
<gene>
    <name evidence="2" type="ORF">NBR_LOCUS3658</name>
</gene>
<evidence type="ECO:0000313" key="4">
    <source>
        <dbReference type="WBParaSite" id="NBR_0000365701-mRNA-1"/>
    </source>
</evidence>
<sequence length="80" mass="9151">MLHKLSAFKKIGSIALVIYCFILLEFKAPISFLRRSALNDFITHEMSFLNFTMNYRYIMLPNLSICDGSHDPTSLKSSST</sequence>
<organism evidence="4">
    <name type="scientific">Nippostrongylus brasiliensis</name>
    <name type="common">Rat hookworm</name>
    <dbReference type="NCBI Taxonomy" id="27835"/>
    <lineage>
        <taxon>Eukaryota</taxon>
        <taxon>Metazoa</taxon>
        <taxon>Ecdysozoa</taxon>
        <taxon>Nematoda</taxon>
        <taxon>Chromadorea</taxon>
        <taxon>Rhabditida</taxon>
        <taxon>Rhabditina</taxon>
        <taxon>Rhabditomorpha</taxon>
        <taxon>Strongyloidea</taxon>
        <taxon>Heligmosomidae</taxon>
        <taxon>Nippostrongylus</taxon>
    </lineage>
</organism>
<keyword evidence="1" id="KW-0812">Transmembrane</keyword>
<dbReference type="Proteomes" id="UP000271162">
    <property type="component" value="Unassembled WGS sequence"/>
</dbReference>
<dbReference type="EMBL" id="UYSL01005753">
    <property type="protein sequence ID" value="VDL67247.1"/>
    <property type="molecule type" value="Genomic_DNA"/>
</dbReference>
<feature type="transmembrane region" description="Helical" evidence="1">
    <location>
        <begin position="6"/>
        <end position="26"/>
    </location>
</feature>
<dbReference type="WBParaSite" id="NBR_0000365701-mRNA-1">
    <property type="protein sequence ID" value="NBR_0000365701-mRNA-1"/>
    <property type="gene ID" value="NBR_0000365701"/>
</dbReference>
<evidence type="ECO:0000256" key="1">
    <source>
        <dbReference type="SAM" id="Phobius"/>
    </source>
</evidence>
<keyword evidence="1" id="KW-1133">Transmembrane helix</keyword>
<protein>
    <submittedName>
        <fullName evidence="4">Secreted protein</fullName>
    </submittedName>
</protein>
<name>A0A0N4XMA5_NIPBR</name>